<dbReference type="AlphaFoldDB" id="A0AAE1Y2R9"/>
<dbReference type="EMBL" id="JACGWO010000008">
    <property type="protein sequence ID" value="KAK4422038.1"/>
    <property type="molecule type" value="Genomic_DNA"/>
</dbReference>
<proteinExistence type="predicted"/>
<evidence type="ECO:0000313" key="1">
    <source>
        <dbReference type="EMBL" id="KAK4422038.1"/>
    </source>
</evidence>
<gene>
    <name evidence="1" type="ORF">Salat_2154600</name>
</gene>
<dbReference type="Proteomes" id="UP001293254">
    <property type="component" value="Unassembled WGS sequence"/>
</dbReference>
<reference evidence="1" key="2">
    <citation type="journal article" date="2024" name="Plant">
        <title>Genomic evolution and insights into agronomic trait innovations of Sesamum species.</title>
        <authorList>
            <person name="Miao H."/>
            <person name="Wang L."/>
            <person name="Qu L."/>
            <person name="Liu H."/>
            <person name="Sun Y."/>
            <person name="Le M."/>
            <person name="Wang Q."/>
            <person name="Wei S."/>
            <person name="Zheng Y."/>
            <person name="Lin W."/>
            <person name="Duan Y."/>
            <person name="Cao H."/>
            <person name="Xiong S."/>
            <person name="Wang X."/>
            <person name="Wei L."/>
            <person name="Li C."/>
            <person name="Ma Q."/>
            <person name="Ju M."/>
            <person name="Zhao R."/>
            <person name="Li G."/>
            <person name="Mu C."/>
            <person name="Tian Q."/>
            <person name="Mei H."/>
            <person name="Zhang T."/>
            <person name="Gao T."/>
            <person name="Zhang H."/>
        </authorList>
    </citation>
    <scope>NUCLEOTIDE SEQUENCE</scope>
    <source>
        <strain evidence="1">3651</strain>
    </source>
</reference>
<organism evidence="1 2">
    <name type="scientific">Sesamum alatum</name>
    <dbReference type="NCBI Taxonomy" id="300844"/>
    <lineage>
        <taxon>Eukaryota</taxon>
        <taxon>Viridiplantae</taxon>
        <taxon>Streptophyta</taxon>
        <taxon>Embryophyta</taxon>
        <taxon>Tracheophyta</taxon>
        <taxon>Spermatophyta</taxon>
        <taxon>Magnoliopsida</taxon>
        <taxon>eudicotyledons</taxon>
        <taxon>Gunneridae</taxon>
        <taxon>Pentapetalae</taxon>
        <taxon>asterids</taxon>
        <taxon>lamiids</taxon>
        <taxon>Lamiales</taxon>
        <taxon>Pedaliaceae</taxon>
        <taxon>Sesamum</taxon>
    </lineage>
</organism>
<name>A0AAE1Y2R9_9LAMI</name>
<comment type="caution">
    <text evidence="1">The sequence shown here is derived from an EMBL/GenBank/DDBJ whole genome shotgun (WGS) entry which is preliminary data.</text>
</comment>
<sequence length="120" mass="12260">MKPGQLSTVKATTISQPSFVPVPAKVASVGQPATSQPSTVSGSAIADAKLIRKTAITKVGSMNFHAFISDIEASSSLPPKIGHVGDTSNHRPAVALLGKEVVTEAGGMKKASFASLFSNN</sequence>
<accession>A0AAE1Y2R9</accession>
<reference evidence="1" key="1">
    <citation type="submission" date="2020-06" db="EMBL/GenBank/DDBJ databases">
        <authorList>
            <person name="Li T."/>
            <person name="Hu X."/>
            <person name="Zhang T."/>
            <person name="Song X."/>
            <person name="Zhang H."/>
            <person name="Dai N."/>
            <person name="Sheng W."/>
            <person name="Hou X."/>
            <person name="Wei L."/>
        </authorList>
    </citation>
    <scope>NUCLEOTIDE SEQUENCE</scope>
    <source>
        <strain evidence="1">3651</strain>
        <tissue evidence="1">Leaf</tissue>
    </source>
</reference>
<evidence type="ECO:0000313" key="2">
    <source>
        <dbReference type="Proteomes" id="UP001293254"/>
    </source>
</evidence>
<keyword evidence="2" id="KW-1185">Reference proteome</keyword>
<protein>
    <submittedName>
        <fullName evidence="1">Uncharacterized protein</fullName>
    </submittedName>
</protein>